<feature type="chain" id="PRO_5046453091" description="Transmembrane protein" evidence="5">
    <location>
        <begin position="22"/>
        <end position="1220"/>
    </location>
</feature>
<feature type="compositionally biased region" description="Basic residues" evidence="3">
    <location>
        <begin position="335"/>
        <end position="346"/>
    </location>
</feature>
<protein>
    <recommendedName>
        <fullName evidence="8">Transmembrane protein</fullName>
    </recommendedName>
</protein>
<feature type="region of interest" description="Disordered" evidence="3">
    <location>
        <begin position="324"/>
        <end position="346"/>
    </location>
</feature>
<comment type="caution">
    <text evidence="6">The sequence shown here is derived from an EMBL/GenBank/DDBJ whole genome shotgun (WGS) entry which is preliminary data.</text>
</comment>
<dbReference type="EMBL" id="CALNXI010000153">
    <property type="protein sequence ID" value="CAH3020592.1"/>
    <property type="molecule type" value="Genomic_DNA"/>
</dbReference>
<feature type="compositionally biased region" description="Basic and acidic residues" evidence="3">
    <location>
        <begin position="324"/>
        <end position="334"/>
    </location>
</feature>
<sequence>MQMIGKVVVLFILFQVPVITSGRLCHFETEISASFWIRKPCMFFFGNETKIIKYIGNELRFGEDAGSKGAFRGLKVNLNKFFESPLTLWNKSCDCTEVPCLNEQQLNNLFANSLELVRKEVPTRFRYLPRLCCALQQVLGELVFRLQPEDIAKLTRIAIKGINIHNWTTCVSNELRQTEWCKTFKDRCDNLIDRIKRGCDGKPREKRDIDLNMTTVCSSSSCFQVINELQTIKKVKQGLTSYIDTRRQKISTAITGAKTSGETLHGSKSSSSNILYTLFLTIGSLQKRQALSVLHQFFFLSNLLTGVRVRHLLTRLANLVPREKRPGDEVSTRKERNRKRRGKRKEHQLRSRALYLLTVALHAYERNNFLYLQIFNHKIEAFTNLSLGFILELFLKFRNFQPRYSYEKYCYIKNRGSVSSSSLVTLQRISLSSMVSLAAMTSSPNFLKKSVQALDTNSSPTSGSQQPSLSSVLFTSSSHGSWSRKSSTTPAESNAFLRELSPSPSLSTYVTPLMAKDQEGGVVTTTFGYKAKTPPFWKSSFSLTSSTVSVSEGSPLVSLSASQNTFFKISTDVTSVVDTDSYSFKATSRLPLMDSFKPTSLKYSRRQAAESSSYSLMASKSTESFTSFLSSSSSSSSVSLSSFGSLSLPPPSLFLLSPSLSPLLLLSSSLSSPTLITTLPSPLPTSVPAQLQISRMSLSSSTLTFYNSKAPKFLPSPSNSRKDTSSSTWLLIPVVKTYASSSSVLLLSLSSSTILSPSPSSSSSSSSSHSSSTPTTTIAEIYPGAETTLSPSLSSKLSSYFLHSLPSITSLRVKLRTTETTISSSSPPLTFTLVDSQLPPSRFSAPLLTARTFSSQKLTSNSVTISYLSTYVSLFPTTKPWSQTSLTSAPSLVFSSASLFNNSSLISKLSLVAESYSSLQDKASYVSLSRTGRIELKPSSAVPTFQFSSLKLSTLKPLFTETFVVKFKGNCSVIVDKNSFKLSFVATLASILRIPRDDVIVDDVICGSVSVVFTVKAARERNLTSELLGIIKNESLVVKYNDTVFIAFDVKIISNPTVPTKFSRPTQISSHDRKKLLFIIFIFFCAVFAALFVFFSVVFCSRFCGCCQKTGKFRMHKRVRLRAQDFELKRFAERRSRLSGANYYGEDAHKRVNSRKKELEVEIEEEDINDYYEDEFVAGPQADTNDTLLNSTNHRANSNQQEEQKFVFDDEDSCSSVLFY</sequence>
<feature type="signal peptide" evidence="5">
    <location>
        <begin position="1"/>
        <end position="21"/>
    </location>
</feature>
<evidence type="ECO:0000256" key="2">
    <source>
        <dbReference type="ARBA" id="ARBA00022638"/>
    </source>
</evidence>
<gene>
    <name evidence="6" type="ORF">PEVE_00007892</name>
</gene>
<evidence type="ECO:0000313" key="6">
    <source>
        <dbReference type="EMBL" id="CAH3020592.1"/>
    </source>
</evidence>
<dbReference type="PANTHER" id="PTHR37406">
    <property type="entry name" value="T4-TYPE LYSOZYME 1-RELATED"/>
    <property type="match status" value="1"/>
</dbReference>
<dbReference type="Gene3D" id="1.10.530.40">
    <property type="match status" value="1"/>
</dbReference>
<keyword evidence="4" id="KW-0812">Transmembrane</keyword>
<keyword evidence="7" id="KW-1185">Reference proteome</keyword>
<dbReference type="PANTHER" id="PTHR37406:SF1">
    <property type="entry name" value="T4-TYPE LYSOZYME 1-RELATED"/>
    <property type="match status" value="1"/>
</dbReference>
<keyword evidence="4" id="KW-1133">Transmembrane helix</keyword>
<dbReference type="InterPro" id="IPR023347">
    <property type="entry name" value="Lysozyme_dom_sf"/>
</dbReference>
<evidence type="ECO:0000256" key="3">
    <source>
        <dbReference type="SAM" id="MobiDB-lite"/>
    </source>
</evidence>
<dbReference type="InterPro" id="IPR052619">
    <property type="entry name" value="Phage_lysozyme-like"/>
</dbReference>
<keyword evidence="4" id="KW-0472">Membrane</keyword>
<accession>A0ABN8LWT9</accession>
<feature type="transmembrane region" description="Helical" evidence="4">
    <location>
        <begin position="1076"/>
        <end position="1099"/>
    </location>
</feature>
<evidence type="ECO:0008006" key="8">
    <source>
        <dbReference type="Google" id="ProtNLM"/>
    </source>
</evidence>
<evidence type="ECO:0000256" key="4">
    <source>
        <dbReference type="SAM" id="Phobius"/>
    </source>
</evidence>
<keyword evidence="5" id="KW-0732">Signal</keyword>
<evidence type="ECO:0000313" key="7">
    <source>
        <dbReference type="Proteomes" id="UP001159427"/>
    </source>
</evidence>
<name>A0ABN8LWT9_9CNID</name>
<evidence type="ECO:0000256" key="5">
    <source>
        <dbReference type="SAM" id="SignalP"/>
    </source>
</evidence>
<dbReference type="Proteomes" id="UP001159427">
    <property type="component" value="Unassembled WGS sequence"/>
</dbReference>
<keyword evidence="1" id="KW-0929">Antimicrobial</keyword>
<evidence type="ECO:0000256" key="1">
    <source>
        <dbReference type="ARBA" id="ARBA00022529"/>
    </source>
</evidence>
<proteinExistence type="predicted"/>
<feature type="region of interest" description="Disordered" evidence="3">
    <location>
        <begin position="756"/>
        <end position="775"/>
    </location>
</feature>
<organism evidence="6 7">
    <name type="scientific">Porites evermanni</name>
    <dbReference type="NCBI Taxonomy" id="104178"/>
    <lineage>
        <taxon>Eukaryota</taxon>
        <taxon>Metazoa</taxon>
        <taxon>Cnidaria</taxon>
        <taxon>Anthozoa</taxon>
        <taxon>Hexacorallia</taxon>
        <taxon>Scleractinia</taxon>
        <taxon>Fungiina</taxon>
        <taxon>Poritidae</taxon>
        <taxon>Porites</taxon>
    </lineage>
</organism>
<reference evidence="6 7" key="1">
    <citation type="submission" date="2022-05" db="EMBL/GenBank/DDBJ databases">
        <authorList>
            <consortium name="Genoscope - CEA"/>
            <person name="William W."/>
        </authorList>
    </citation>
    <scope>NUCLEOTIDE SEQUENCE [LARGE SCALE GENOMIC DNA]</scope>
</reference>
<keyword evidence="2" id="KW-0081">Bacteriolytic enzyme</keyword>